<dbReference type="Pfam" id="PF09995">
    <property type="entry name" value="MPAB_Lcp_cat"/>
    <property type="match status" value="1"/>
</dbReference>
<proteinExistence type="predicted"/>
<feature type="compositionally biased region" description="Gly residues" evidence="1">
    <location>
        <begin position="1"/>
        <end position="14"/>
    </location>
</feature>
<feature type="region of interest" description="Disordered" evidence="1">
    <location>
        <begin position="1"/>
        <end position="22"/>
    </location>
</feature>
<dbReference type="AlphaFoldDB" id="A0A1M6RTQ6"/>
<evidence type="ECO:0000256" key="1">
    <source>
        <dbReference type="SAM" id="MobiDB-lite"/>
    </source>
</evidence>
<name>A0A1M6RTQ6_9ACTN</name>
<dbReference type="PANTHER" id="PTHR36151">
    <property type="entry name" value="BLR2777 PROTEIN"/>
    <property type="match status" value="1"/>
</dbReference>
<protein>
    <submittedName>
        <fullName evidence="3">Uncharacterized conserved protein, DUF2236 family</fullName>
    </submittedName>
</protein>
<dbReference type="InterPro" id="IPR018713">
    <property type="entry name" value="MPAB/Lcp_cat_dom"/>
</dbReference>
<gene>
    <name evidence="3" type="ORF">SAMN05421803_11861</name>
</gene>
<sequence length="435" mass="47543">MRVTSGGGTPGGRTGPIRVGEADPLDLTTWTYFPYPTSVRPGGPVRDVPWPTGSGVPGTTGRAFAGRPGPAGPFTLRGTAHPRAAPARHRLTGSPVGRDTHAGEREHGHRPGLGRHRPEAATGRCRRRGGGTRSGEDTARSTPERCGPSLTIQDMVPWSDESPLRRITAESCLLGGAGYAVLLQIAHPAVALGVSHHSDFEKRPFARLFGTLAYVYGTVYGTDAERERLHAVVRAMHKKVEGPGYRALDDDLLLWVAATLCHNAARVHTLVSGGFRDADEYALFLREASVFGTALGLPAEAWPDSPEAFDAYWKEAVDRLEVNPEARDITRRLLHPRQPVLRALMPLQRLLTAGLLPEELREGFGLPWSPGRQRLFDGVLALTRTVYPLVPRPVRVLPATLCLWSMRRGDPVRFSRRSGRPGPRGPVRRRAIRPR</sequence>
<feature type="compositionally biased region" description="Basic and acidic residues" evidence="1">
    <location>
        <begin position="134"/>
        <end position="143"/>
    </location>
</feature>
<feature type="compositionally biased region" description="Basic residues" evidence="1">
    <location>
        <begin position="426"/>
        <end position="435"/>
    </location>
</feature>
<feature type="region of interest" description="Disordered" evidence="1">
    <location>
        <begin position="78"/>
        <end position="154"/>
    </location>
</feature>
<evidence type="ECO:0000313" key="3">
    <source>
        <dbReference type="EMBL" id="SHK35804.1"/>
    </source>
</evidence>
<dbReference type="Proteomes" id="UP000184452">
    <property type="component" value="Unassembled WGS sequence"/>
</dbReference>
<feature type="domain" description="ER-bound oxygenase mpaB/mpaB'/Rubber oxygenase catalytic" evidence="2">
    <location>
        <begin position="166"/>
        <end position="384"/>
    </location>
</feature>
<reference evidence="3 4" key="1">
    <citation type="submission" date="2016-11" db="EMBL/GenBank/DDBJ databases">
        <authorList>
            <person name="Jaros S."/>
            <person name="Januszkiewicz K."/>
            <person name="Wedrychowicz H."/>
        </authorList>
    </citation>
    <scope>NUCLEOTIDE SEQUENCE [LARGE SCALE GENOMIC DNA]</scope>
    <source>
        <strain evidence="3 4">CGMCC 4.5723</strain>
    </source>
</reference>
<dbReference type="GO" id="GO:0016491">
    <property type="term" value="F:oxidoreductase activity"/>
    <property type="evidence" value="ECO:0007669"/>
    <property type="project" value="InterPro"/>
</dbReference>
<dbReference type="PANTHER" id="PTHR36151:SF3">
    <property type="entry name" value="ER-BOUND OXYGENASE MPAB_MPAB'_RUBBER OXYGENASE CATALYTIC DOMAIN-CONTAINING PROTEIN"/>
    <property type="match status" value="1"/>
</dbReference>
<evidence type="ECO:0000259" key="2">
    <source>
        <dbReference type="Pfam" id="PF09995"/>
    </source>
</evidence>
<organism evidence="3 4">
    <name type="scientific">Nocardiopsis flavescens</name>
    <dbReference type="NCBI Taxonomy" id="758803"/>
    <lineage>
        <taxon>Bacteria</taxon>
        <taxon>Bacillati</taxon>
        <taxon>Actinomycetota</taxon>
        <taxon>Actinomycetes</taxon>
        <taxon>Streptosporangiales</taxon>
        <taxon>Nocardiopsidaceae</taxon>
        <taxon>Nocardiopsis</taxon>
    </lineage>
</organism>
<accession>A0A1M6RTQ6</accession>
<dbReference type="EMBL" id="FQZK01000018">
    <property type="protein sequence ID" value="SHK35804.1"/>
    <property type="molecule type" value="Genomic_DNA"/>
</dbReference>
<feature type="compositionally biased region" description="Basic and acidic residues" evidence="1">
    <location>
        <begin position="98"/>
        <end position="109"/>
    </location>
</feature>
<feature type="region of interest" description="Disordered" evidence="1">
    <location>
        <begin position="414"/>
        <end position="435"/>
    </location>
</feature>
<keyword evidence="4" id="KW-1185">Reference proteome</keyword>
<evidence type="ECO:0000313" key="4">
    <source>
        <dbReference type="Proteomes" id="UP000184452"/>
    </source>
</evidence>